<dbReference type="OrthoDB" id="9157643at2"/>
<dbReference type="RefSeq" id="WP_116208060.1">
    <property type="nucleotide sequence ID" value="NZ_QUNR01000002.1"/>
</dbReference>
<comment type="caution">
    <text evidence="4">The sequence shown here is derived from an EMBL/GenBank/DDBJ whole genome shotgun (WGS) entry which is preliminary data.</text>
</comment>
<name>A0A3E0H6C6_9GAMM</name>
<protein>
    <submittedName>
        <fullName evidence="4">Site-specific recombinase XerD</fullName>
    </submittedName>
</protein>
<proteinExistence type="predicted"/>
<evidence type="ECO:0000313" key="4">
    <source>
        <dbReference type="EMBL" id="REH39052.1"/>
    </source>
</evidence>
<dbReference type="GO" id="GO:0006310">
    <property type="term" value="P:DNA recombination"/>
    <property type="evidence" value="ECO:0007669"/>
    <property type="project" value="UniProtKB-KW"/>
</dbReference>
<sequence length="983" mass="109360">MTVISNSAHHIEASSALADIFGVDKKAIDNAVFSFERPTADLLSAILAAVFKKGSVWFDAHNYDTGQLVSACFKLIQSPHDQEALEGQYERIRDVLELLGRDDVDQFPLVKQKSAKQLNLAEFSASIGLSDVWIAESECLLRSAYSGGISLDNQHRLGLLCLWLTLACGISSKGEVVITLRELAAKRVRTYQSLYWTSGCYEKRRGERRRQWLTEDTVLLAQSIDWADSRCDLSVNFQAIRDALISLKKLTQSFSRLNQRALFGSGLARGFMLAKLPAFAIEYMRGEISSSSLDEKSLARILGRSSLPIDSSQEGSSTGEHLFDDKRFDPPQDSLEKKQGLSASERSGKPPLTELSKILSSSSADAKKQAQAFISSALMNEQPPLIEQILEWAQDRLQKNAPRTVKLSLDHLHARLLPVVPDFQQIDDPDQWSALVEEVTGSLEQRDKALSVMSSFASYLSKTFCEEFESAGRTAHSGINAQFVTSDELKSALVLLERRLDPALFKVARALTDLGYGAGLRRSEADGLRVQDLELGNVPVIRVIKHLLRLLKTTNAKRIIPLEIADSLSEGLIGHIQELMDSAGSSESLIFNQHGHQCLTLGDTLFNEITKALQEVCGEKKVKYHSLRHSFCGLLLLALLYKQSNLQALKAQFPFFETVEDLLPTIQGVALGSGTVGRFELSTVRCMMGHLSESTTLLHYFHWLDLIRFAGFSRPEASIHLSLQARCGAAGLKQNSRGRGAKIANAAETISRRLASASHALPEKQASAVAATVEQFEQSFGLLKAFEEGMELAQKISQQRSTQPAVPSSIDAQIEQSIIEAMDWVERVFQTGSMAKDLPKPYARLSDEGAISCQQALLASLASASQQDLLHLSEELCWLAEHRCAPYVTYRFEEHLQLQRGIHLLEALFDQYPIRFRVIAEKKQGKKFVTEYEIETSNAHQVVPVDGARYRLSLRRGDSRFPHRGITWVTIALRIYIQRKISL</sequence>
<dbReference type="AlphaFoldDB" id="A0A3E0H6C6"/>
<dbReference type="Pfam" id="PF00589">
    <property type="entry name" value="Phage_integrase"/>
    <property type="match status" value="1"/>
</dbReference>
<gene>
    <name evidence="4" type="ORF">DFR26_1225</name>
</gene>
<evidence type="ECO:0000259" key="3">
    <source>
        <dbReference type="PROSITE" id="PS51898"/>
    </source>
</evidence>
<feature type="compositionally biased region" description="Polar residues" evidence="2">
    <location>
        <begin position="309"/>
        <end position="319"/>
    </location>
</feature>
<accession>A0A3E0H6C6</accession>
<evidence type="ECO:0000313" key="5">
    <source>
        <dbReference type="Proteomes" id="UP000256774"/>
    </source>
</evidence>
<dbReference type="PROSITE" id="PS51898">
    <property type="entry name" value="TYR_RECOMBINASE"/>
    <property type="match status" value="1"/>
</dbReference>
<dbReference type="InterPro" id="IPR002104">
    <property type="entry name" value="Integrase_catalytic"/>
</dbReference>
<dbReference type="EMBL" id="QUNR01000002">
    <property type="protein sequence ID" value="REH39052.1"/>
    <property type="molecule type" value="Genomic_DNA"/>
</dbReference>
<feature type="domain" description="Tyr recombinase" evidence="3">
    <location>
        <begin position="479"/>
        <end position="714"/>
    </location>
</feature>
<keyword evidence="1" id="KW-0233">DNA recombination</keyword>
<keyword evidence="5" id="KW-1185">Reference proteome</keyword>
<organism evidence="4 5">
    <name type="scientific">Paraperlucidibaca baekdonensis</name>
    <dbReference type="NCBI Taxonomy" id="748120"/>
    <lineage>
        <taxon>Bacteria</taxon>
        <taxon>Pseudomonadati</taxon>
        <taxon>Pseudomonadota</taxon>
        <taxon>Gammaproteobacteria</taxon>
        <taxon>Moraxellales</taxon>
        <taxon>Moraxellaceae</taxon>
        <taxon>Paraperlucidibaca</taxon>
    </lineage>
</organism>
<dbReference type="Gene3D" id="1.10.443.10">
    <property type="entry name" value="Intergrase catalytic core"/>
    <property type="match status" value="1"/>
</dbReference>
<evidence type="ECO:0000256" key="2">
    <source>
        <dbReference type="SAM" id="MobiDB-lite"/>
    </source>
</evidence>
<feature type="compositionally biased region" description="Basic and acidic residues" evidence="2">
    <location>
        <begin position="321"/>
        <end position="339"/>
    </location>
</feature>
<dbReference type="Proteomes" id="UP000256774">
    <property type="component" value="Unassembled WGS sequence"/>
</dbReference>
<dbReference type="InterPro" id="IPR011010">
    <property type="entry name" value="DNA_brk_join_enz"/>
</dbReference>
<dbReference type="GO" id="GO:0003677">
    <property type="term" value="F:DNA binding"/>
    <property type="evidence" value="ECO:0007669"/>
    <property type="project" value="InterPro"/>
</dbReference>
<dbReference type="InterPro" id="IPR013762">
    <property type="entry name" value="Integrase-like_cat_sf"/>
</dbReference>
<dbReference type="GO" id="GO:0015074">
    <property type="term" value="P:DNA integration"/>
    <property type="evidence" value="ECO:0007669"/>
    <property type="project" value="InterPro"/>
</dbReference>
<evidence type="ECO:0000256" key="1">
    <source>
        <dbReference type="ARBA" id="ARBA00023172"/>
    </source>
</evidence>
<reference evidence="4 5" key="1">
    <citation type="submission" date="2018-08" db="EMBL/GenBank/DDBJ databases">
        <title>Genomic Encyclopedia of Type Strains, Phase IV (KMG-IV): sequencing the most valuable type-strain genomes for metagenomic binning, comparative biology and taxonomic classification.</title>
        <authorList>
            <person name="Goeker M."/>
        </authorList>
    </citation>
    <scope>NUCLEOTIDE SEQUENCE [LARGE SCALE GENOMIC DNA]</scope>
    <source>
        <strain evidence="4 5">DSM 26022</strain>
    </source>
</reference>
<feature type="region of interest" description="Disordered" evidence="2">
    <location>
        <begin position="309"/>
        <end position="353"/>
    </location>
</feature>
<dbReference type="SUPFAM" id="SSF56349">
    <property type="entry name" value="DNA breaking-rejoining enzymes"/>
    <property type="match status" value="1"/>
</dbReference>